<dbReference type="RefSeq" id="WP_058448596.1">
    <property type="nucleotide sequence ID" value="NZ_CAAAJF010000004.1"/>
</dbReference>
<name>A0A0W0UU03_9GAMM</name>
<keyword evidence="1" id="KW-0732">Signal</keyword>
<proteinExistence type="predicted"/>
<keyword evidence="2" id="KW-0255">Endonuclease</keyword>
<sequence length="127" mass="14401">MGKAFLLLIGASLFLTACTVQDESYYRRNPQVLQQAIKDCPNKKPQQMTCEQLTVLAKSINQLAYQLQMNPQGFGKIILALQETLAKQQAELKNNPNQPGLRASIEKTKRELEERLAIVRWLESPES</sequence>
<keyword evidence="2" id="KW-0378">Hydrolase</keyword>
<keyword evidence="2" id="KW-0540">Nuclease</keyword>
<dbReference type="PROSITE" id="PS51257">
    <property type="entry name" value="PROKAR_LIPOPROTEIN"/>
    <property type="match status" value="1"/>
</dbReference>
<protein>
    <submittedName>
        <fullName evidence="2">Secreted endonuclease</fullName>
    </submittedName>
</protein>
<feature type="signal peptide" evidence="1">
    <location>
        <begin position="1"/>
        <end position="17"/>
    </location>
</feature>
<dbReference type="Proteomes" id="UP000054715">
    <property type="component" value="Unassembled WGS sequence"/>
</dbReference>
<reference evidence="2 3" key="1">
    <citation type="submission" date="2015-11" db="EMBL/GenBank/DDBJ databases">
        <title>Genomic analysis of 38 Legionella species identifies large and diverse effector repertoires.</title>
        <authorList>
            <person name="Burstein D."/>
            <person name="Amaro F."/>
            <person name="Zusman T."/>
            <person name="Lifshitz Z."/>
            <person name="Cohen O."/>
            <person name="Gilbert J.A."/>
            <person name="Pupko T."/>
            <person name="Shuman H.A."/>
            <person name="Segal G."/>
        </authorList>
    </citation>
    <scope>NUCLEOTIDE SEQUENCE [LARGE SCALE GENOMIC DNA]</scope>
    <source>
        <strain evidence="2 3">JA-26-G1-E2</strain>
    </source>
</reference>
<organism evidence="2 3">
    <name type="scientific">Legionella jamestowniensis</name>
    <dbReference type="NCBI Taxonomy" id="455"/>
    <lineage>
        <taxon>Bacteria</taxon>
        <taxon>Pseudomonadati</taxon>
        <taxon>Pseudomonadota</taxon>
        <taxon>Gammaproteobacteria</taxon>
        <taxon>Legionellales</taxon>
        <taxon>Legionellaceae</taxon>
        <taxon>Legionella</taxon>
    </lineage>
</organism>
<comment type="caution">
    <text evidence="2">The sequence shown here is derived from an EMBL/GenBank/DDBJ whole genome shotgun (WGS) entry which is preliminary data.</text>
</comment>
<feature type="chain" id="PRO_5006914345" evidence="1">
    <location>
        <begin position="18"/>
        <end position="127"/>
    </location>
</feature>
<gene>
    <name evidence="2" type="ORF">Ljam_0543</name>
</gene>
<accession>A0A0W0UU03</accession>
<dbReference type="GO" id="GO:0004519">
    <property type="term" value="F:endonuclease activity"/>
    <property type="evidence" value="ECO:0007669"/>
    <property type="project" value="UniProtKB-KW"/>
</dbReference>
<evidence type="ECO:0000256" key="1">
    <source>
        <dbReference type="SAM" id="SignalP"/>
    </source>
</evidence>
<dbReference type="EMBL" id="LNYG01000008">
    <property type="protein sequence ID" value="KTD11349.1"/>
    <property type="molecule type" value="Genomic_DNA"/>
</dbReference>
<dbReference type="AlphaFoldDB" id="A0A0W0UU03"/>
<evidence type="ECO:0000313" key="3">
    <source>
        <dbReference type="Proteomes" id="UP000054715"/>
    </source>
</evidence>
<dbReference type="STRING" id="455.Ljam_0543"/>
<dbReference type="PATRIC" id="fig|455.5.peg.576"/>
<evidence type="ECO:0000313" key="2">
    <source>
        <dbReference type="EMBL" id="KTD11349.1"/>
    </source>
</evidence>
<dbReference type="OrthoDB" id="5647842at2"/>